<name>A0A6A6FWN7_9PEZI</name>
<keyword evidence="3" id="KW-0378">Hydrolase</keyword>
<dbReference type="SUPFAM" id="SSF51126">
    <property type="entry name" value="Pectin lyase-like"/>
    <property type="match status" value="2"/>
</dbReference>
<proteinExistence type="predicted"/>
<dbReference type="AlphaFoldDB" id="A0A6A6FWN7"/>
<dbReference type="Gene3D" id="2.160.20.10">
    <property type="entry name" value="Single-stranded right-handed beta-helix, Pectin lyase-like"/>
    <property type="match status" value="2"/>
</dbReference>
<organism evidence="3 4">
    <name type="scientific">Cercospora zeae-maydis SCOH1-5</name>
    <dbReference type="NCBI Taxonomy" id="717836"/>
    <lineage>
        <taxon>Eukaryota</taxon>
        <taxon>Fungi</taxon>
        <taxon>Dikarya</taxon>
        <taxon>Ascomycota</taxon>
        <taxon>Pezizomycotina</taxon>
        <taxon>Dothideomycetes</taxon>
        <taxon>Dothideomycetidae</taxon>
        <taxon>Mycosphaerellales</taxon>
        <taxon>Mycosphaerellaceae</taxon>
        <taxon>Cercospora</taxon>
    </lineage>
</organism>
<dbReference type="Pfam" id="PF12708">
    <property type="entry name" value="Pect-lyase_RHGA_epim"/>
    <property type="match status" value="1"/>
</dbReference>
<dbReference type="InterPro" id="IPR011050">
    <property type="entry name" value="Pectin_lyase_fold/virulence"/>
</dbReference>
<keyword evidence="4" id="KW-1185">Reference proteome</keyword>
<evidence type="ECO:0000313" key="3">
    <source>
        <dbReference type="EMBL" id="KAF2217905.1"/>
    </source>
</evidence>
<dbReference type="InterPro" id="IPR012334">
    <property type="entry name" value="Pectin_lyas_fold"/>
</dbReference>
<feature type="chain" id="PRO_5025688453" evidence="1">
    <location>
        <begin position="28"/>
        <end position="815"/>
    </location>
</feature>
<feature type="domain" description="Rhamnogalacturonase A/B/Epimerase-like pectate lyase" evidence="2">
    <location>
        <begin position="63"/>
        <end position="297"/>
    </location>
</feature>
<protein>
    <submittedName>
        <fullName evidence="3">Glycoside hydrolase family 55 protein</fullName>
    </submittedName>
</protein>
<gene>
    <name evidence="3" type="ORF">CERZMDRAFT_108510</name>
</gene>
<dbReference type="GO" id="GO:0004650">
    <property type="term" value="F:polygalacturonase activity"/>
    <property type="evidence" value="ECO:0007669"/>
    <property type="project" value="InterPro"/>
</dbReference>
<dbReference type="InterPro" id="IPR039279">
    <property type="entry name" value="QRT3-like"/>
</dbReference>
<dbReference type="OrthoDB" id="1046782at2759"/>
<evidence type="ECO:0000256" key="1">
    <source>
        <dbReference type="SAM" id="SignalP"/>
    </source>
</evidence>
<accession>A0A6A6FWN7</accession>
<feature type="signal peptide" evidence="1">
    <location>
        <begin position="1"/>
        <end position="27"/>
    </location>
</feature>
<dbReference type="CDD" id="cd23668">
    <property type="entry name" value="GH55_beta13glucanase-like"/>
    <property type="match status" value="1"/>
</dbReference>
<dbReference type="EMBL" id="ML992662">
    <property type="protein sequence ID" value="KAF2217905.1"/>
    <property type="molecule type" value="Genomic_DNA"/>
</dbReference>
<dbReference type="Proteomes" id="UP000799539">
    <property type="component" value="Unassembled WGS sequence"/>
</dbReference>
<dbReference type="InterPro" id="IPR024535">
    <property type="entry name" value="RHGA/B-epi-like_pectate_lyase"/>
</dbReference>
<evidence type="ECO:0000313" key="4">
    <source>
        <dbReference type="Proteomes" id="UP000799539"/>
    </source>
</evidence>
<evidence type="ECO:0000259" key="2">
    <source>
        <dbReference type="Pfam" id="PF12708"/>
    </source>
</evidence>
<dbReference type="PANTHER" id="PTHR33928:SF2">
    <property type="entry name" value="PECTATE LYASE SUPERFAMILY PROTEIN DOMAIN-CONTAINING PROTEIN-RELATED"/>
    <property type="match status" value="1"/>
</dbReference>
<keyword evidence="1" id="KW-0732">Signal</keyword>
<dbReference type="PANTHER" id="PTHR33928">
    <property type="entry name" value="POLYGALACTURONASE QRT3"/>
    <property type="match status" value="1"/>
</dbReference>
<reference evidence="3" key="1">
    <citation type="journal article" date="2020" name="Stud. Mycol.">
        <title>101 Dothideomycetes genomes: a test case for predicting lifestyles and emergence of pathogens.</title>
        <authorList>
            <person name="Haridas S."/>
            <person name="Albert R."/>
            <person name="Binder M."/>
            <person name="Bloem J."/>
            <person name="Labutti K."/>
            <person name="Salamov A."/>
            <person name="Andreopoulos B."/>
            <person name="Baker S."/>
            <person name="Barry K."/>
            <person name="Bills G."/>
            <person name="Bluhm B."/>
            <person name="Cannon C."/>
            <person name="Castanera R."/>
            <person name="Culley D."/>
            <person name="Daum C."/>
            <person name="Ezra D."/>
            <person name="Gonzalez J."/>
            <person name="Henrissat B."/>
            <person name="Kuo A."/>
            <person name="Liang C."/>
            <person name="Lipzen A."/>
            <person name="Lutzoni F."/>
            <person name="Magnuson J."/>
            <person name="Mondo S."/>
            <person name="Nolan M."/>
            <person name="Ohm R."/>
            <person name="Pangilinan J."/>
            <person name="Park H.-J."/>
            <person name="Ramirez L."/>
            <person name="Alfaro M."/>
            <person name="Sun H."/>
            <person name="Tritt A."/>
            <person name="Yoshinaga Y."/>
            <person name="Zwiers L.-H."/>
            <person name="Turgeon B."/>
            <person name="Goodwin S."/>
            <person name="Spatafora J."/>
            <person name="Crous P."/>
            <person name="Grigoriev I."/>
        </authorList>
    </citation>
    <scope>NUCLEOTIDE SEQUENCE</scope>
    <source>
        <strain evidence="3">SCOH1-5</strain>
    </source>
</reference>
<sequence>MAAKSIGLSLATLFILFSISLLRSAYALDSILDRYGSGGPYWYSQIKRQGSPAYGANSSYVIWRNVLDYGAVGDGVTDDTDAFNRATADGSRCGFWGQGDPRNCDSQTTTPAIVYVPGGRTYRISRPVIMWYYTHMIGDANNLPVLKATPDFQGIGILDADPYIIYQQQWYTNQNNFWRNVRNFVFDTTDVPLSVEMHGIHWQISQASTIMNCVFICPEGGEEEGNNHMGIFMENGSSLFMEDLIFIGGLYGFFAGNQQFNVRNLTFTRCDTGLFQNWGWSWSYKSLVFNDCRIGIDMSQGDEVPSVGSIVVADSEFNNCQYGIVTGFSTNSTPSSAGTMVLDNCLFTNTDPAVSWPNNSVIVPGNQRIGSYVQGSVYTAVDSEKLVVDRECFQPSANRTRIQQVVNQPIKSPSLLNENGKFVERSKPQYEGVPVERFISIMDFCCTDPSQPCINDGVTDATACVQRYFNSLDGTDNIGFIDHGAYVITDTVLVPNNVRLQGEVWPLFMVTGPIFQDENNPVVAFRVGRPGDIGNTELVEILFETIGPTPGAILMEWNLECQAKASCGMWDTHWRIGGSNGTQLQNYNCKKTPTVAHGANPACWCAFLVLHITRTARNVLFSHNWIWISDHELDRPPYDQIDLYNGRGMLVESEGPIWLYGSGSEHNMLYNYQFSGASNVYIPMMQSETAYMQDNPNSLSSFRLQPGAPWHDPTFENCFIRTCFKTVALRIFNSTYIYSYGSGLYSFFQNYDSTCITTTNCDQYRVYIDQSQGIYLYGLSSIAAENMVIVDGVPLVPAQENYATFANTIAGFFYP</sequence>